<sequence>MHFLVLILLASTASLTNAGEMQMPDFSGKDAEPNANPAPPAAGAPAWGTVTSFFGGTNCPSNTGGRVLDAKPGFCTQNTAYAAGDLVIVDFGKGTAAFDNITFYTDQECQTASTMGPVDSESQGGGCVTLGEIINSFQPTA</sequence>
<evidence type="ECO:0000256" key="1">
    <source>
        <dbReference type="SAM" id="MobiDB-lite"/>
    </source>
</evidence>
<reference evidence="3 4" key="1">
    <citation type="submission" date="2024-09" db="EMBL/GenBank/DDBJ databases">
        <title>Rethinking Asexuality: The Enigmatic Case of Functional Sexual Genes in Lepraria (Stereocaulaceae).</title>
        <authorList>
            <person name="Doellman M."/>
            <person name="Sun Y."/>
            <person name="Barcenas-Pena A."/>
            <person name="Lumbsch H.T."/>
            <person name="Grewe F."/>
        </authorList>
    </citation>
    <scope>NUCLEOTIDE SEQUENCE [LARGE SCALE GENOMIC DNA]</scope>
    <source>
        <strain evidence="3 4">Mercado 3170</strain>
    </source>
</reference>
<name>A0ABR4AB20_9LECA</name>
<evidence type="ECO:0000313" key="3">
    <source>
        <dbReference type="EMBL" id="KAL2041914.1"/>
    </source>
</evidence>
<feature type="region of interest" description="Disordered" evidence="1">
    <location>
        <begin position="21"/>
        <end position="44"/>
    </location>
</feature>
<evidence type="ECO:0000256" key="2">
    <source>
        <dbReference type="SAM" id="SignalP"/>
    </source>
</evidence>
<comment type="caution">
    <text evidence="3">The sequence shown here is derived from an EMBL/GenBank/DDBJ whole genome shotgun (WGS) entry which is preliminary data.</text>
</comment>
<feature type="signal peptide" evidence="2">
    <location>
        <begin position="1"/>
        <end position="18"/>
    </location>
</feature>
<gene>
    <name evidence="3" type="ORF">N7G274_005101</name>
</gene>
<dbReference type="EMBL" id="JBEFKJ010000015">
    <property type="protein sequence ID" value="KAL2041914.1"/>
    <property type="molecule type" value="Genomic_DNA"/>
</dbReference>
<protein>
    <submittedName>
        <fullName evidence="3">Uncharacterized protein</fullName>
    </submittedName>
</protein>
<proteinExistence type="predicted"/>
<keyword evidence="4" id="KW-1185">Reference proteome</keyword>
<feature type="chain" id="PRO_5045048302" evidence="2">
    <location>
        <begin position="19"/>
        <end position="141"/>
    </location>
</feature>
<evidence type="ECO:0000313" key="4">
    <source>
        <dbReference type="Proteomes" id="UP001590950"/>
    </source>
</evidence>
<dbReference type="Proteomes" id="UP001590950">
    <property type="component" value="Unassembled WGS sequence"/>
</dbReference>
<accession>A0ABR4AB20</accession>
<keyword evidence="2" id="KW-0732">Signal</keyword>
<organism evidence="3 4">
    <name type="scientific">Stereocaulon virgatum</name>
    <dbReference type="NCBI Taxonomy" id="373712"/>
    <lineage>
        <taxon>Eukaryota</taxon>
        <taxon>Fungi</taxon>
        <taxon>Dikarya</taxon>
        <taxon>Ascomycota</taxon>
        <taxon>Pezizomycotina</taxon>
        <taxon>Lecanoromycetes</taxon>
        <taxon>OSLEUM clade</taxon>
        <taxon>Lecanoromycetidae</taxon>
        <taxon>Lecanorales</taxon>
        <taxon>Lecanorineae</taxon>
        <taxon>Stereocaulaceae</taxon>
        <taxon>Stereocaulon</taxon>
    </lineage>
</organism>